<feature type="transmembrane region" description="Helical" evidence="7">
    <location>
        <begin position="30"/>
        <end position="48"/>
    </location>
</feature>
<dbReference type="EMBL" id="JABXXP010000110">
    <property type="protein sequence ID" value="NVN11051.1"/>
    <property type="molecule type" value="Genomic_DNA"/>
</dbReference>
<evidence type="ECO:0000256" key="5">
    <source>
        <dbReference type="ARBA" id="ARBA00022989"/>
    </source>
</evidence>
<dbReference type="GO" id="GO:0016020">
    <property type="term" value="C:membrane"/>
    <property type="evidence" value="ECO:0007669"/>
    <property type="project" value="UniProtKB-SubCell"/>
</dbReference>
<evidence type="ECO:0000256" key="7">
    <source>
        <dbReference type="SAM" id="Phobius"/>
    </source>
</evidence>
<dbReference type="InterPro" id="IPR006153">
    <property type="entry name" value="Cation/H_exchanger_TM"/>
</dbReference>
<dbReference type="PANTHER" id="PTHR42751">
    <property type="entry name" value="SODIUM/HYDROGEN EXCHANGER FAMILY/TRKA DOMAIN PROTEIN"/>
    <property type="match status" value="1"/>
</dbReference>
<reference evidence="9 10" key="1">
    <citation type="submission" date="2020-06" db="EMBL/GenBank/DDBJ databases">
        <title>Description of novel acetic acid bacteria.</title>
        <authorList>
            <person name="Sombolestani A."/>
        </authorList>
    </citation>
    <scope>NUCLEOTIDE SEQUENCE [LARGE SCALE GENOMIC DNA]</scope>
    <source>
        <strain evidence="9 10">LMG 31431</strain>
    </source>
</reference>
<evidence type="ECO:0000256" key="6">
    <source>
        <dbReference type="ARBA" id="ARBA00023136"/>
    </source>
</evidence>
<keyword evidence="6 7" id="KW-0472">Membrane</keyword>
<gene>
    <name evidence="9" type="ORF">HUK84_07855</name>
</gene>
<dbReference type="GO" id="GO:1902600">
    <property type="term" value="P:proton transmembrane transport"/>
    <property type="evidence" value="ECO:0007669"/>
    <property type="project" value="InterPro"/>
</dbReference>
<feature type="transmembrane region" description="Helical" evidence="7">
    <location>
        <begin position="86"/>
        <end position="110"/>
    </location>
</feature>
<sequence length="112" mass="11214">MPHASPLITILVIGLTLAFLLGVAAGRLGISVLVGYLLAGVAVGPLVPDADHGVALQLADIGVILLMFGVGLHFSVRDLMAVRAIALPGTLAQVVLSGALGMALALLLGWSG</sequence>
<evidence type="ECO:0000313" key="9">
    <source>
        <dbReference type="EMBL" id="NVN11051.1"/>
    </source>
</evidence>
<evidence type="ECO:0000256" key="3">
    <source>
        <dbReference type="ARBA" id="ARBA00022448"/>
    </source>
</evidence>
<dbReference type="Gene3D" id="1.20.1530.20">
    <property type="match status" value="1"/>
</dbReference>
<dbReference type="GO" id="GO:0015297">
    <property type="term" value="F:antiporter activity"/>
    <property type="evidence" value="ECO:0007669"/>
    <property type="project" value="InterPro"/>
</dbReference>
<accession>A0A7Y7M6R8</accession>
<dbReference type="InterPro" id="IPR038770">
    <property type="entry name" value="Na+/solute_symporter_sf"/>
</dbReference>
<dbReference type="Proteomes" id="UP000534870">
    <property type="component" value="Unassembled WGS sequence"/>
</dbReference>
<evidence type="ECO:0000259" key="8">
    <source>
        <dbReference type="Pfam" id="PF00999"/>
    </source>
</evidence>
<feature type="domain" description="Cation/H+ exchanger transmembrane" evidence="8">
    <location>
        <begin position="17"/>
        <end position="108"/>
    </location>
</feature>
<comment type="similarity">
    <text evidence="2">Belongs to the monovalent cation:proton antiporter 2 (CPA2) transporter (TC 2.A.37) family.</text>
</comment>
<dbReference type="RefSeq" id="WP_176639794.1">
    <property type="nucleotide sequence ID" value="NZ_JABXXP010000110.1"/>
</dbReference>
<keyword evidence="3" id="KW-0813">Transport</keyword>
<evidence type="ECO:0000313" key="10">
    <source>
        <dbReference type="Proteomes" id="UP000534870"/>
    </source>
</evidence>
<keyword evidence="4 7" id="KW-0812">Transmembrane</keyword>
<feature type="transmembrane region" description="Helical" evidence="7">
    <location>
        <begin position="6"/>
        <end position="23"/>
    </location>
</feature>
<proteinExistence type="inferred from homology"/>
<comment type="subcellular location">
    <subcellularLocation>
        <location evidence="1">Membrane</location>
        <topology evidence="1">Multi-pass membrane protein</topology>
    </subcellularLocation>
</comment>
<feature type="transmembrane region" description="Helical" evidence="7">
    <location>
        <begin position="54"/>
        <end position="74"/>
    </location>
</feature>
<feature type="non-terminal residue" evidence="9">
    <location>
        <position position="112"/>
    </location>
</feature>
<comment type="caution">
    <text evidence="9">The sequence shown here is derived from an EMBL/GenBank/DDBJ whole genome shotgun (WGS) entry which is preliminary data.</text>
</comment>
<keyword evidence="5 7" id="KW-1133">Transmembrane helix</keyword>
<evidence type="ECO:0000256" key="4">
    <source>
        <dbReference type="ARBA" id="ARBA00022692"/>
    </source>
</evidence>
<name>A0A7Y7M6R8_9PROT</name>
<dbReference type="PANTHER" id="PTHR42751:SF1">
    <property type="entry name" value="CATION_PROTON ANTIPORTER YBAL-RELATED"/>
    <property type="match status" value="1"/>
</dbReference>
<dbReference type="Pfam" id="PF00999">
    <property type="entry name" value="Na_H_Exchanger"/>
    <property type="match status" value="1"/>
</dbReference>
<evidence type="ECO:0000256" key="2">
    <source>
        <dbReference type="ARBA" id="ARBA00005551"/>
    </source>
</evidence>
<evidence type="ECO:0000256" key="1">
    <source>
        <dbReference type="ARBA" id="ARBA00004141"/>
    </source>
</evidence>
<protein>
    <submittedName>
        <fullName evidence="9">Cation:proton antiporter</fullName>
    </submittedName>
</protein>
<organism evidence="9 10">
    <name type="scientific">Nguyenibacter vanlangensis</name>
    <dbReference type="NCBI Taxonomy" id="1216886"/>
    <lineage>
        <taxon>Bacteria</taxon>
        <taxon>Pseudomonadati</taxon>
        <taxon>Pseudomonadota</taxon>
        <taxon>Alphaproteobacteria</taxon>
        <taxon>Acetobacterales</taxon>
        <taxon>Acetobacteraceae</taxon>
        <taxon>Nguyenibacter</taxon>
    </lineage>
</organism>
<dbReference type="AlphaFoldDB" id="A0A7Y7M6R8"/>